<evidence type="ECO:0000256" key="3">
    <source>
        <dbReference type="ARBA" id="ARBA00022777"/>
    </source>
</evidence>
<keyword evidence="3 6" id="KW-0418">Kinase</keyword>
<dbReference type="SUPFAM" id="SSF56112">
    <property type="entry name" value="Protein kinase-like (PK-like)"/>
    <property type="match status" value="1"/>
</dbReference>
<dbReference type="PIRSF" id="PIRSF000654">
    <property type="entry name" value="Integrin-linked_kinase"/>
    <property type="match status" value="1"/>
</dbReference>
<dbReference type="InterPro" id="IPR011009">
    <property type="entry name" value="Kinase-like_dom_sf"/>
</dbReference>
<reference evidence="6 7" key="1">
    <citation type="journal article" date="2019" name="Nat. Ecol. Evol.">
        <title>Megaphylogeny resolves global patterns of mushroom evolution.</title>
        <authorList>
            <person name="Varga T."/>
            <person name="Krizsan K."/>
            <person name="Foldi C."/>
            <person name="Dima B."/>
            <person name="Sanchez-Garcia M."/>
            <person name="Sanchez-Ramirez S."/>
            <person name="Szollosi G.J."/>
            <person name="Szarkandi J.G."/>
            <person name="Papp V."/>
            <person name="Albert L."/>
            <person name="Andreopoulos W."/>
            <person name="Angelini C."/>
            <person name="Antonin V."/>
            <person name="Barry K.W."/>
            <person name="Bougher N.L."/>
            <person name="Buchanan P."/>
            <person name="Buyck B."/>
            <person name="Bense V."/>
            <person name="Catcheside P."/>
            <person name="Chovatia M."/>
            <person name="Cooper J."/>
            <person name="Damon W."/>
            <person name="Desjardin D."/>
            <person name="Finy P."/>
            <person name="Geml J."/>
            <person name="Haridas S."/>
            <person name="Hughes K."/>
            <person name="Justo A."/>
            <person name="Karasinski D."/>
            <person name="Kautmanova I."/>
            <person name="Kiss B."/>
            <person name="Kocsube S."/>
            <person name="Kotiranta H."/>
            <person name="LaButti K.M."/>
            <person name="Lechner B.E."/>
            <person name="Liimatainen K."/>
            <person name="Lipzen A."/>
            <person name="Lukacs Z."/>
            <person name="Mihaltcheva S."/>
            <person name="Morgado L.N."/>
            <person name="Niskanen T."/>
            <person name="Noordeloos M.E."/>
            <person name="Ohm R.A."/>
            <person name="Ortiz-Santana B."/>
            <person name="Ovrebo C."/>
            <person name="Racz N."/>
            <person name="Riley R."/>
            <person name="Savchenko A."/>
            <person name="Shiryaev A."/>
            <person name="Soop K."/>
            <person name="Spirin V."/>
            <person name="Szebenyi C."/>
            <person name="Tomsovsky M."/>
            <person name="Tulloss R.E."/>
            <person name="Uehling J."/>
            <person name="Grigoriev I.V."/>
            <person name="Vagvolgyi C."/>
            <person name="Papp T."/>
            <person name="Martin F.M."/>
            <person name="Miettinen O."/>
            <person name="Hibbett D.S."/>
            <person name="Nagy L.G."/>
        </authorList>
    </citation>
    <scope>NUCLEOTIDE SEQUENCE [LARGE SCALE GENOMIC DNA]</scope>
    <source>
        <strain evidence="6 7">OMC1185</strain>
    </source>
</reference>
<dbReference type="OrthoDB" id="4062651at2759"/>
<dbReference type="PROSITE" id="PS00109">
    <property type="entry name" value="PROTEIN_KINASE_TYR"/>
    <property type="match status" value="1"/>
</dbReference>
<dbReference type="Pfam" id="PF07714">
    <property type="entry name" value="PK_Tyr_Ser-Thr"/>
    <property type="match status" value="1"/>
</dbReference>
<evidence type="ECO:0000256" key="1">
    <source>
        <dbReference type="ARBA" id="ARBA00022679"/>
    </source>
</evidence>
<dbReference type="PANTHER" id="PTHR44329">
    <property type="entry name" value="SERINE/THREONINE-PROTEIN KINASE TNNI3K-RELATED"/>
    <property type="match status" value="1"/>
</dbReference>
<accession>A0A5C3MTG6</accession>
<evidence type="ECO:0000313" key="7">
    <source>
        <dbReference type="Proteomes" id="UP000305948"/>
    </source>
</evidence>
<keyword evidence="1" id="KW-0808">Transferase</keyword>
<evidence type="ECO:0000259" key="5">
    <source>
        <dbReference type="PROSITE" id="PS50011"/>
    </source>
</evidence>
<feature type="domain" description="Protein kinase" evidence="5">
    <location>
        <begin position="43"/>
        <end position="322"/>
    </location>
</feature>
<dbReference type="InterPro" id="IPR051681">
    <property type="entry name" value="Ser/Thr_Kinases-Pseudokinases"/>
</dbReference>
<dbReference type="STRING" id="5364.A0A5C3MTG6"/>
<evidence type="ECO:0000313" key="6">
    <source>
        <dbReference type="EMBL" id="TFK48789.1"/>
    </source>
</evidence>
<evidence type="ECO:0000256" key="4">
    <source>
        <dbReference type="ARBA" id="ARBA00022840"/>
    </source>
</evidence>
<dbReference type="PANTHER" id="PTHR44329:SF288">
    <property type="entry name" value="MITOGEN-ACTIVATED PROTEIN KINASE KINASE KINASE 20"/>
    <property type="match status" value="1"/>
</dbReference>
<gene>
    <name evidence="6" type="ORF">OE88DRAFT_1634285</name>
</gene>
<keyword evidence="7" id="KW-1185">Reference proteome</keyword>
<organism evidence="6 7">
    <name type="scientific">Heliocybe sulcata</name>
    <dbReference type="NCBI Taxonomy" id="5364"/>
    <lineage>
        <taxon>Eukaryota</taxon>
        <taxon>Fungi</taxon>
        <taxon>Dikarya</taxon>
        <taxon>Basidiomycota</taxon>
        <taxon>Agaricomycotina</taxon>
        <taxon>Agaricomycetes</taxon>
        <taxon>Gloeophyllales</taxon>
        <taxon>Gloeophyllaceae</taxon>
        <taxon>Heliocybe</taxon>
    </lineage>
</organism>
<evidence type="ECO:0000256" key="2">
    <source>
        <dbReference type="ARBA" id="ARBA00022741"/>
    </source>
</evidence>
<keyword evidence="2" id="KW-0547">Nucleotide-binding</keyword>
<dbReference type="Proteomes" id="UP000305948">
    <property type="component" value="Unassembled WGS sequence"/>
</dbReference>
<dbReference type="EMBL" id="ML213518">
    <property type="protein sequence ID" value="TFK48789.1"/>
    <property type="molecule type" value="Genomic_DNA"/>
</dbReference>
<protein>
    <submittedName>
        <fullName evidence="6">Kinase-like protein</fullName>
    </submittedName>
</protein>
<dbReference type="GO" id="GO:0005524">
    <property type="term" value="F:ATP binding"/>
    <property type="evidence" value="ECO:0007669"/>
    <property type="project" value="UniProtKB-KW"/>
</dbReference>
<dbReference type="InterPro" id="IPR008266">
    <property type="entry name" value="Tyr_kinase_AS"/>
</dbReference>
<dbReference type="InterPro" id="IPR001245">
    <property type="entry name" value="Ser-Thr/Tyr_kinase_cat_dom"/>
</dbReference>
<dbReference type="AlphaFoldDB" id="A0A5C3MTG6"/>
<proteinExistence type="predicted"/>
<name>A0A5C3MTG6_9AGAM</name>
<keyword evidence="4" id="KW-0067">ATP-binding</keyword>
<dbReference type="Gene3D" id="1.10.510.10">
    <property type="entry name" value="Transferase(Phosphotransferase) domain 1"/>
    <property type="match status" value="1"/>
</dbReference>
<dbReference type="PROSITE" id="PS50011">
    <property type="entry name" value="PROTEIN_KINASE_DOM"/>
    <property type="match status" value="1"/>
</dbReference>
<dbReference type="InterPro" id="IPR000719">
    <property type="entry name" value="Prot_kinase_dom"/>
</dbReference>
<sequence>MTTSVPYRPYRTASCKARKLLVKLGENHAVVPSQCYITNVCLTNSSYPITGGGFADIFQGYLGKTLVAVKRLRVFASSMTAEQEHQLKRLCREALVWQQIHHPNILPFLGVARDLFPFQLCLVAPWAAKGNIVTYLENHPAPTVRLIYRLLYQVARGVAYLHWLNIVHGDLRGANILIDEDHHVRLADFGLSVFAEGTAGPGTCTNRDGSMAWMAPELIDPVQFGHHDYYRTTATDVYAYACVCLEVCTGRRPFAGLPDSAILLSVLRGERPPRPSNTECRGLALHDNLWDIMTRCWNPNALSRPDVRQVACCLGEMQRNAI</sequence>
<dbReference type="GO" id="GO:0004674">
    <property type="term" value="F:protein serine/threonine kinase activity"/>
    <property type="evidence" value="ECO:0007669"/>
    <property type="project" value="TreeGrafter"/>
</dbReference>